<dbReference type="Pfam" id="PF03186">
    <property type="entry name" value="CobD_Cbib"/>
    <property type="match status" value="1"/>
</dbReference>
<feature type="transmembrane region" description="Helical" evidence="9">
    <location>
        <begin position="65"/>
        <end position="85"/>
    </location>
</feature>
<protein>
    <recommendedName>
        <fullName evidence="9">Cobalamin biosynthesis protein CobD</fullName>
    </recommendedName>
</protein>
<evidence type="ECO:0000256" key="5">
    <source>
        <dbReference type="ARBA" id="ARBA00022573"/>
    </source>
</evidence>
<gene>
    <name evidence="9 10" type="primary">cobD</name>
    <name evidence="10" type="ORF">Nans01_22440</name>
</gene>
<dbReference type="GO" id="GO:0005886">
    <property type="term" value="C:plasma membrane"/>
    <property type="evidence" value="ECO:0007669"/>
    <property type="project" value="UniProtKB-SubCell"/>
</dbReference>
<feature type="transmembrane region" description="Helical" evidence="9">
    <location>
        <begin position="276"/>
        <end position="298"/>
    </location>
</feature>
<evidence type="ECO:0000256" key="4">
    <source>
        <dbReference type="ARBA" id="ARBA00022475"/>
    </source>
</evidence>
<dbReference type="PANTHER" id="PTHR34308:SF1">
    <property type="entry name" value="COBALAMIN BIOSYNTHESIS PROTEIN CBIB"/>
    <property type="match status" value="1"/>
</dbReference>
<evidence type="ECO:0000256" key="6">
    <source>
        <dbReference type="ARBA" id="ARBA00022692"/>
    </source>
</evidence>
<evidence type="ECO:0000256" key="9">
    <source>
        <dbReference type="HAMAP-Rule" id="MF_00024"/>
    </source>
</evidence>
<dbReference type="Proteomes" id="UP001165092">
    <property type="component" value="Unassembled WGS sequence"/>
</dbReference>
<sequence>MAGAVLDRRIPDPAHRHPVAMYGDAASALERRLYAPSRVRGAVFTVLAVAPVVAAGALVQSRAGTARTVAATAAAAWITLGGAMLGREATRMAEALEDDDIEAARQRLPNLCGRDPGGMDAGALARATIESVAENTSDAVVAPLLWGALLGPAGLLGYRAVNTLDAMVGHRSAHYERFGWASARLDDVVNWAPARLTALLAVVAAPVAQGDRRAAWQTRARYGDHHPSPNSGQCEAAFAGALGIRLGGRNVYGGRVEHRPELGHGREPAVADIRRAVRLAGAVNTGAALVAAALAWSLDR</sequence>
<evidence type="ECO:0000256" key="3">
    <source>
        <dbReference type="ARBA" id="ARBA00006263"/>
    </source>
</evidence>
<organism evidence="10 11">
    <name type="scientific">Nocardiopsis ansamitocini</name>
    <dbReference type="NCBI Taxonomy" id="1670832"/>
    <lineage>
        <taxon>Bacteria</taxon>
        <taxon>Bacillati</taxon>
        <taxon>Actinomycetota</taxon>
        <taxon>Actinomycetes</taxon>
        <taxon>Streptosporangiales</taxon>
        <taxon>Nocardiopsidaceae</taxon>
        <taxon>Nocardiopsis</taxon>
    </lineage>
</organism>
<keyword evidence="5 9" id="KW-0169">Cobalamin biosynthesis</keyword>
<comment type="caution">
    <text evidence="9">Lacks conserved residue(s) required for the propagation of feature annotation.</text>
</comment>
<keyword evidence="7 9" id="KW-1133">Transmembrane helix</keyword>
<dbReference type="GO" id="GO:0015420">
    <property type="term" value="F:ABC-type vitamin B12 transporter activity"/>
    <property type="evidence" value="ECO:0007669"/>
    <property type="project" value="UniProtKB-UniRule"/>
</dbReference>
<comment type="similarity">
    <text evidence="3 9">Belongs to the CobD/CbiB family.</text>
</comment>
<dbReference type="GO" id="GO:0009236">
    <property type="term" value="P:cobalamin biosynthetic process"/>
    <property type="evidence" value="ECO:0007669"/>
    <property type="project" value="UniProtKB-UniRule"/>
</dbReference>
<comment type="pathway">
    <text evidence="2 9">Cofactor biosynthesis; adenosylcobalamin biosynthesis.</text>
</comment>
<keyword evidence="6 9" id="KW-0812">Transmembrane</keyword>
<evidence type="ECO:0000313" key="11">
    <source>
        <dbReference type="Proteomes" id="UP001165092"/>
    </source>
</evidence>
<keyword evidence="8 9" id="KW-0472">Membrane</keyword>
<accession>A0A9W6P6E2</accession>
<evidence type="ECO:0000256" key="1">
    <source>
        <dbReference type="ARBA" id="ARBA00004651"/>
    </source>
</evidence>
<dbReference type="AlphaFoldDB" id="A0A9W6P6E2"/>
<dbReference type="InterPro" id="IPR004485">
    <property type="entry name" value="Cobalamin_biosynth_CobD/CbiB"/>
</dbReference>
<comment type="function">
    <text evidence="9">Converts cobyric acid to cobinamide by the addition of aminopropanol on the F carboxylic group.</text>
</comment>
<dbReference type="NCBIfam" id="NF002276">
    <property type="entry name" value="PRK01209.1-4"/>
    <property type="match status" value="1"/>
</dbReference>
<feature type="transmembrane region" description="Helical" evidence="9">
    <location>
        <begin position="41"/>
        <end position="59"/>
    </location>
</feature>
<keyword evidence="11" id="KW-1185">Reference proteome</keyword>
<name>A0A9W6P6E2_9ACTN</name>
<evidence type="ECO:0000256" key="2">
    <source>
        <dbReference type="ARBA" id="ARBA00004953"/>
    </source>
</evidence>
<dbReference type="PANTHER" id="PTHR34308">
    <property type="entry name" value="COBALAMIN BIOSYNTHESIS PROTEIN CBIB"/>
    <property type="match status" value="1"/>
</dbReference>
<reference evidence="10" key="1">
    <citation type="submission" date="2023-02" db="EMBL/GenBank/DDBJ databases">
        <title>Nocardiopsis ansamitocini NBRC 112285.</title>
        <authorList>
            <person name="Ichikawa N."/>
            <person name="Sato H."/>
            <person name="Tonouchi N."/>
        </authorList>
    </citation>
    <scope>NUCLEOTIDE SEQUENCE</scope>
    <source>
        <strain evidence="10">NBRC 112285</strain>
    </source>
</reference>
<proteinExistence type="inferred from homology"/>
<dbReference type="EMBL" id="BSQG01000003">
    <property type="protein sequence ID" value="GLU47893.1"/>
    <property type="molecule type" value="Genomic_DNA"/>
</dbReference>
<keyword evidence="4 9" id="KW-1003">Cell membrane</keyword>
<dbReference type="NCBIfam" id="TIGR00380">
    <property type="entry name" value="cobal_cbiB"/>
    <property type="match status" value="1"/>
</dbReference>
<evidence type="ECO:0000256" key="8">
    <source>
        <dbReference type="ARBA" id="ARBA00023136"/>
    </source>
</evidence>
<dbReference type="GO" id="GO:0048472">
    <property type="term" value="F:threonine-phosphate decarboxylase activity"/>
    <property type="evidence" value="ECO:0007669"/>
    <property type="project" value="InterPro"/>
</dbReference>
<evidence type="ECO:0000313" key="10">
    <source>
        <dbReference type="EMBL" id="GLU47893.1"/>
    </source>
</evidence>
<comment type="caution">
    <text evidence="10">The sequence shown here is derived from an EMBL/GenBank/DDBJ whole genome shotgun (WGS) entry which is preliminary data.</text>
</comment>
<evidence type="ECO:0000256" key="7">
    <source>
        <dbReference type="ARBA" id="ARBA00022989"/>
    </source>
</evidence>
<comment type="subcellular location">
    <subcellularLocation>
        <location evidence="1 9">Cell membrane</location>
        <topology evidence="1 9">Multi-pass membrane protein</topology>
    </subcellularLocation>
</comment>
<dbReference type="HAMAP" id="MF_00024">
    <property type="entry name" value="CobD_CbiB"/>
    <property type="match status" value="1"/>
</dbReference>